<dbReference type="PANTHER" id="PTHR44846:SF1">
    <property type="entry name" value="MANNOSYL-D-GLYCERATE TRANSPORT_METABOLISM SYSTEM REPRESSOR MNGR-RELATED"/>
    <property type="match status" value="1"/>
</dbReference>
<accession>A0A1V2IBN0</accession>
<dbReference type="STRING" id="1834516.BL253_14130"/>
<keyword evidence="6" id="KW-1185">Reference proteome</keyword>
<keyword evidence="2" id="KW-0238">DNA-binding</keyword>
<dbReference type="GO" id="GO:0003700">
    <property type="term" value="F:DNA-binding transcription factor activity"/>
    <property type="evidence" value="ECO:0007669"/>
    <property type="project" value="InterPro"/>
</dbReference>
<gene>
    <name evidence="5" type="ORF">BL253_14130</name>
</gene>
<dbReference type="PROSITE" id="PS50949">
    <property type="entry name" value="HTH_GNTR"/>
    <property type="match status" value="1"/>
</dbReference>
<protein>
    <submittedName>
        <fullName evidence="5">GntR family transcriptional regulator</fullName>
    </submittedName>
</protein>
<dbReference type="InterPro" id="IPR028978">
    <property type="entry name" value="Chorismate_lyase_/UTRA_dom_sf"/>
</dbReference>
<dbReference type="RefSeq" id="WP_076817179.1">
    <property type="nucleotide sequence ID" value="NZ_MOMC01000027.1"/>
</dbReference>
<dbReference type="PRINTS" id="PR00035">
    <property type="entry name" value="HTHGNTR"/>
</dbReference>
<evidence type="ECO:0000256" key="2">
    <source>
        <dbReference type="ARBA" id="ARBA00023125"/>
    </source>
</evidence>
<dbReference type="InterPro" id="IPR000524">
    <property type="entry name" value="Tscrpt_reg_HTH_GntR"/>
</dbReference>
<dbReference type="Gene3D" id="3.40.1410.10">
    <property type="entry name" value="Chorismate lyase-like"/>
    <property type="match status" value="1"/>
</dbReference>
<dbReference type="PANTHER" id="PTHR44846">
    <property type="entry name" value="MANNOSYL-D-GLYCERATE TRANSPORT/METABOLISM SYSTEM REPRESSOR MNGR-RELATED"/>
    <property type="match status" value="1"/>
</dbReference>
<proteinExistence type="predicted"/>
<dbReference type="OrthoDB" id="3182938at2"/>
<dbReference type="SUPFAM" id="SSF64288">
    <property type="entry name" value="Chorismate lyase-like"/>
    <property type="match status" value="1"/>
</dbReference>
<name>A0A1V2IBN0_9ACTN</name>
<dbReference type="GO" id="GO:0045892">
    <property type="term" value="P:negative regulation of DNA-templated transcription"/>
    <property type="evidence" value="ECO:0007669"/>
    <property type="project" value="TreeGrafter"/>
</dbReference>
<dbReference type="InterPro" id="IPR036390">
    <property type="entry name" value="WH_DNA-bd_sf"/>
</dbReference>
<evidence type="ECO:0000259" key="4">
    <source>
        <dbReference type="PROSITE" id="PS50949"/>
    </source>
</evidence>
<reference evidence="6" key="1">
    <citation type="submission" date="2016-10" db="EMBL/GenBank/DDBJ databases">
        <title>Frankia sp. NRRL B-16386 Genome sequencing.</title>
        <authorList>
            <person name="Ghodhbane-Gtari F."/>
            <person name="Swanson E."/>
            <person name="Gueddou A."/>
            <person name="Hezbri K."/>
            <person name="Ktari K."/>
            <person name="Nouioui I."/>
            <person name="Morris K."/>
            <person name="Simpson S."/>
            <person name="Abebe-Akele F."/>
            <person name="Thomas K."/>
            <person name="Gtari M."/>
            <person name="Tisa L.S."/>
        </authorList>
    </citation>
    <scope>NUCLEOTIDE SEQUENCE [LARGE SCALE GENOMIC DNA]</scope>
    <source>
        <strain evidence="6">NRRL B-16386</strain>
    </source>
</reference>
<dbReference type="EMBL" id="MOMC01000027">
    <property type="protein sequence ID" value="ONH30289.1"/>
    <property type="molecule type" value="Genomic_DNA"/>
</dbReference>
<sequence length="253" mass="26778">MVLQLDPSGPLGPTATDVRRRLRQLVTDGSRGPGERIGGERDLAAALGVSRATLRQALTALEREGVILRVRGRGGGTFVAPRKVERDLSRIVGVPELLRTQGFTAGSQVVSAALEPADEVVAAALALAPGDPVARILRIRLADGGPISLENACFPARRFPGLFNLPLAGSLYELFAAEYGVRPGEAVEQIEVVLAGEEEAALLRATVGAPLLALQRTTYDPAGEPFEHSHDLFRADRIRIVVRSAGAAVATTR</sequence>
<dbReference type="InterPro" id="IPR011663">
    <property type="entry name" value="UTRA"/>
</dbReference>
<organism evidence="5 6">
    <name type="scientific">Pseudofrankia asymbiotica</name>
    <dbReference type="NCBI Taxonomy" id="1834516"/>
    <lineage>
        <taxon>Bacteria</taxon>
        <taxon>Bacillati</taxon>
        <taxon>Actinomycetota</taxon>
        <taxon>Actinomycetes</taxon>
        <taxon>Frankiales</taxon>
        <taxon>Frankiaceae</taxon>
        <taxon>Pseudofrankia</taxon>
    </lineage>
</organism>
<evidence type="ECO:0000313" key="6">
    <source>
        <dbReference type="Proteomes" id="UP000188929"/>
    </source>
</evidence>
<dbReference type="SMART" id="SM00345">
    <property type="entry name" value="HTH_GNTR"/>
    <property type="match status" value="1"/>
</dbReference>
<dbReference type="InterPro" id="IPR036388">
    <property type="entry name" value="WH-like_DNA-bd_sf"/>
</dbReference>
<dbReference type="CDD" id="cd07377">
    <property type="entry name" value="WHTH_GntR"/>
    <property type="match status" value="1"/>
</dbReference>
<dbReference type="InterPro" id="IPR050679">
    <property type="entry name" value="Bact_HTH_transcr_reg"/>
</dbReference>
<keyword evidence="1" id="KW-0805">Transcription regulation</keyword>
<dbReference type="AlphaFoldDB" id="A0A1V2IBN0"/>
<dbReference type="GO" id="GO:0003677">
    <property type="term" value="F:DNA binding"/>
    <property type="evidence" value="ECO:0007669"/>
    <property type="project" value="UniProtKB-KW"/>
</dbReference>
<dbReference type="Proteomes" id="UP000188929">
    <property type="component" value="Unassembled WGS sequence"/>
</dbReference>
<evidence type="ECO:0000256" key="1">
    <source>
        <dbReference type="ARBA" id="ARBA00023015"/>
    </source>
</evidence>
<feature type="domain" description="HTH gntR-type" evidence="4">
    <location>
        <begin position="12"/>
        <end position="82"/>
    </location>
</feature>
<evidence type="ECO:0000313" key="5">
    <source>
        <dbReference type="EMBL" id="ONH30289.1"/>
    </source>
</evidence>
<dbReference type="SUPFAM" id="SSF46785">
    <property type="entry name" value="Winged helix' DNA-binding domain"/>
    <property type="match status" value="1"/>
</dbReference>
<keyword evidence="3" id="KW-0804">Transcription</keyword>
<comment type="caution">
    <text evidence="5">The sequence shown here is derived from an EMBL/GenBank/DDBJ whole genome shotgun (WGS) entry which is preliminary data.</text>
</comment>
<dbReference type="Gene3D" id="1.10.10.10">
    <property type="entry name" value="Winged helix-like DNA-binding domain superfamily/Winged helix DNA-binding domain"/>
    <property type="match status" value="1"/>
</dbReference>
<dbReference type="SMART" id="SM00866">
    <property type="entry name" value="UTRA"/>
    <property type="match status" value="1"/>
</dbReference>
<dbReference type="Pfam" id="PF00392">
    <property type="entry name" value="GntR"/>
    <property type="match status" value="1"/>
</dbReference>
<dbReference type="Pfam" id="PF07702">
    <property type="entry name" value="UTRA"/>
    <property type="match status" value="1"/>
</dbReference>
<evidence type="ECO:0000256" key="3">
    <source>
        <dbReference type="ARBA" id="ARBA00023163"/>
    </source>
</evidence>